<dbReference type="EMBL" id="CP051205">
    <property type="protein sequence ID" value="QJB32971.1"/>
    <property type="molecule type" value="Genomic_DNA"/>
</dbReference>
<protein>
    <submittedName>
        <fullName evidence="1">Uncharacterized protein</fullName>
    </submittedName>
</protein>
<accession>A0AAE7D863</accession>
<name>A0AAE7D863_9BACT</name>
<sequence length="94" mass="10442">MIKKGLGELSGESEAESRDTGIRNFEELLDYANLTELSEDAGFNKSTLHKKLFSPDKMKIEECVQLAAILNVTPQQVMSLALNGMKWKPAKKSV</sequence>
<evidence type="ECO:0000313" key="2">
    <source>
        <dbReference type="Proteomes" id="UP000502421"/>
    </source>
</evidence>
<dbReference type="KEGG" id="coy:HF329_17265"/>
<dbReference type="Proteomes" id="UP000502421">
    <property type="component" value="Chromosome"/>
</dbReference>
<dbReference type="RefSeq" id="WP_168805679.1">
    <property type="nucleotide sequence ID" value="NZ_CP051205.1"/>
</dbReference>
<reference evidence="2" key="1">
    <citation type="submission" date="2020-04" db="EMBL/GenBank/DDBJ databases">
        <authorList>
            <person name="Kittiwongwattana C."/>
        </authorList>
    </citation>
    <scope>NUCLEOTIDE SEQUENCE [LARGE SCALE GENOMIC DNA]</scope>
    <source>
        <strain evidence="2">1310</strain>
    </source>
</reference>
<organism evidence="1 2">
    <name type="scientific">Chitinophaga oryzae</name>
    <dbReference type="NCBI Taxonomy" id="2725414"/>
    <lineage>
        <taxon>Bacteria</taxon>
        <taxon>Pseudomonadati</taxon>
        <taxon>Bacteroidota</taxon>
        <taxon>Chitinophagia</taxon>
        <taxon>Chitinophagales</taxon>
        <taxon>Chitinophagaceae</taxon>
        <taxon>Chitinophaga</taxon>
    </lineage>
</organism>
<evidence type="ECO:0000313" key="1">
    <source>
        <dbReference type="EMBL" id="QJB32971.1"/>
    </source>
</evidence>
<dbReference type="AlphaFoldDB" id="A0AAE7D863"/>
<proteinExistence type="predicted"/>
<gene>
    <name evidence="1" type="ORF">HF329_17265</name>
</gene>